<organism evidence="10 11">
    <name type="scientific">Aeropyrum pernix (strain ATCC 700893 / DSM 11879 / JCM 9820 / NBRC 100138 / K1)</name>
    <dbReference type="NCBI Taxonomy" id="272557"/>
    <lineage>
        <taxon>Archaea</taxon>
        <taxon>Thermoproteota</taxon>
        <taxon>Thermoprotei</taxon>
        <taxon>Desulfurococcales</taxon>
        <taxon>Desulfurococcaceae</taxon>
        <taxon>Aeropyrum</taxon>
    </lineage>
</organism>
<keyword evidence="3 8" id="KW-0813">Transport</keyword>
<evidence type="ECO:0000259" key="9">
    <source>
        <dbReference type="Pfam" id="PF00137"/>
    </source>
</evidence>
<evidence type="ECO:0000256" key="6">
    <source>
        <dbReference type="ARBA" id="ARBA00023065"/>
    </source>
</evidence>
<dbReference type="PRINTS" id="PR00122">
    <property type="entry name" value="VACATPASE"/>
</dbReference>
<dbReference type="SUPFAM" id="SSF81333">
    <property type="entry name" value="F1F0 ATP synthase subunit C"/>
    <property type="match status" value="1"/>
</dbReference>
<sequence>MKTLVRTLMLLGLVALALSSYTAAAQEGEASLEFAAKAIGAGLAVGLAGIGGGYAVGVAGAAATSSITEKPEMFGRSLLFVVLGEGIAIYGLLIALLLLLVV</sequence>
<name>Q9Y9G2_AERPE</name>
<dbReference type="KEGG" id="ape:APE_2326.1"/>
<dbReference type="STRING" id="272557.APE_2326.1"/>
<feature type="transmembrane region" description="Helical" evidence="8">
    <location>
        <begin position="77"/>
        <end position="101"/>
    </location>
</feature>
<evidence type="ECO:0000256" key="4">
    <source>
        <dbReference type="ARBA" id="ARBA00022692"/>
    </source>
</evidence>
<evidence type="ECO:0000313" key="10">
    <source>
        <dbReference type="EMBL" id="BAA81338.2"/>
    </source>
</evidence>
<dbReference type="InterPro" id="IPR000245">
    <property type="entry name" value="ATPase_proteolipid_csu"/>
</dbReference>
<feature type="transmembrane region" description="Helical" evidence="8">
    <location>
        <begin position="41"/>
        <end position="65"/>
    </location>
</feature>
<accession>Q9Y9G2</accession>
<dbReference type="GeneID" id="1445349"/>
<keyword evidence="6 8" id="KW-0406">Ion transport</keyword>
<keyword evidence="4 8" id="KW-0812">Transmembrane</keyword>
<proteinExistence type="inferred from homology"/>
<dbReference type="AlphaFoldDB" id="Q9Y9G2"/>
<dbReference type="RefSeq" id="WP_010866940.1">
    <property type="nucleotide sequence ID" value="NC_000854.2"/>
</dbReference>
<feature type="domain" description="V-ATPase proteolipid subunit C-like" evidence="9">
    <location>
        <begin position="39"/>
        <end position="98"/>
    </location>
</feature>
<dbReference type="Gene3D" id="1.20.120.610">
    <property type="entry name" value="lithium bound rotor ring of v- atpase"/>
    <property type="match status" value="1"/>
</dbReference>
<dbReference type="Pfam" id="PF00137">
    <property type="entry name" value="ATP-synt_C"/>
    <property type="match status" value="1"/>
</dbReference>
<gene>
    <name evidence="10" type="primary">atpP</name>
    <name evidence="10" type="ordered locus">APE_2326.1</name>
</gene>
<comment type="similarity">
    <text evidence="2 8">Belongs to the V-ATPase proteolipid subunit family.</text>
</comment>
<dbReference type="EMBL" id="BA000002">
    <property type="protein sequence ID" value="BAA81338.2"/>
    <property type="molecule type" value="Genomic_DNA"/>
</dbReference>
<evidence type="ECO:0000256" key="2">
    <source>
        <dbReference type="ARBA" id="ARBA00007296"/>
    </source>
</evidence>
<evidence type="ECO:0000256" key="8">
    <source>
        <dbReference type="RuleBase" id="RU363060"/>
    </source>
</evidence>
<evidence type="ECO:0000313" key="11">
    <source>
        <dbReference type="Proteomes" id="UP000002518"/>
    </source>
</evidence>
<comment type="subcellular location">
    <subcellularLocation>
        <location evidence="1">Membrane</location>
        <topology evidence="1">Multi-pass membrane protein</topology>
    </subcellularLocation>
</comment>
<keyword evidence="11" id="KW-1185">Reference proteome</keyword>
<dbReference type="InterPro" id="IPR002379">
    <property type="entry name" value="ATPase_proteolipid_c-like_dom"/>
</dbReference>
<evidence type="ECO:0000256" key="3">
    <source>
        <dbReference type="ARBA" id="ARBA00022448"/>
    </source>
</evidence>
<dbReference type="GO" id="GO:0033179">
    <property type="term" value="C:proton-transporting V-type ATPase, V0 domain"/>
    <property type="evidence" value="ECO:0007669"/>
    <property type="project" value="InterPro"/>
</dbReference>
<evidence type="ECO:0000256" key="7">
    <source>
        <dbReference type="ARBA" id="ARBA00023136"/>
    </source>
</evidence>
<dbReference type="PIR" id="B72460">
    <property type="entry name" value="B72460"/>
</dbReference>
<dbReference type="PATRIC" id="fig|272557.25.peg.1551"/>
<protein>
    <submittedName>
        <fullName evidence="10">V-type ATP synthase subunit L</fullName>
    </submittedName>
</protein>
<dbReference type="Proteomes" id="UP000002518">
    <property type="component" value="Chromosome"/>
</dbReference>
<reference evidence="10 11" key="1">
    <citation type="journal article" date="1999" name="DNA Res.">
        <title>Complete genome sequence of an aerobic hyper-thermophilic crenarchaeon, Aeropyrum pernix K1.</title>
        <authorList>
            <person name="Kawarabayasi Y."/>
            <person name="Hino Y."/>
            <person name="Horikawa H."/>
            <person name="Yamazaki S."/>
            <person name="Haikawa Y."/>
            <person name="Jin-no K."/>
            <person name="Takahashi M."/>
            <person name="Sekine M."/>
            <person name="Baba S."/>
            <person name="Ankai A."/>
            <person name="Kosugi H."/>
            <person name="Hosoyama A."/>
            <person name="Fukui S."/>
            <person name="Nagai Y."/>
            <person name="Nishijima K."/>
            <person name="Nakazawa H."/>
            <person name="Takamiya M."/>
            <person name="Masuda S."/>
            <person name="Funahashi T."/>
            <person name="Tanaka T."/>
            <person name="Kudoh Y."/>
            <person name="Yamazaki J."/>
            <person name="Kushida N."/>
            <person name="Oguchi A."/>
            <person name="Aoki K."/>
            <person name="Kubota K."/>
            <person name="Nakamura Y."/>
            <person name="Nomura N."/>
            <person name="Sako Y."/>
            <person name="Kikuchi H."/>
        </authorList>
    </citation>
    <scope>NUCLEOTIDE SEQUENCE [LARGE SCALE GENOMIC DNA]</scope>
    <source>
        <strain evidence="11">ATCC 700893 / DSM 11879 / JCM 9820 / NBRC 100138 / K1</strain>
    </source>
</reference>
<comment type="caution">
    <text evidence="8">Lacks conserved residue(s) required for the propagation of feature annotation.</text>
</comment>
<keyword evidence="5 8" id="KW-1133">Transmembrane helix</keyword>
<dbReference type="EnsemblBacteria" id="BAA81338">
    <property type="protein sequence ID" value="BAA81338"/>
    <property type="gene ID" value="APE_2326.1"/>
</dbReference>
<dbReference type="eggNOG" id="arCOG02455">
    <property type="taxonomic scope" value="Archaea"/>
</dbReference>
<dbReference type="GO" id="GO:0046961">
    <property type="term" value="F:proton-transporting ATPase activity, rotational mechanism"/>
    <property type="evidence" value="ECO:0007669"/>
    <property type="project" value="InterPro"/>
</dbReference>
<evidence type="ECO:0000256" key="5">
    <source>
        <dbReference type="ARBA" id="ARBA00022989"/>
    </source>
</evidence>
<dbReference type="CDD" id="cd18120">
    <property type="entry name" value="ATP-synt_Vo_Ao_c"/>
    <property type="match status" value="1"/>
</dbReference>
<dbReference type="InterPro" id="IPR035921">
    <property type="entry name" value="F/V-ATP_Csub_sf"/>
</dbReference>
<evidence type="ECO:0000256" key="1">
    <source>
        <dbReference type="ARBA" id="ARBA00004141"/>
    </source>
</evidence>
<keyword evidence="7 8" id="KW-0472">Membrane</keyword>
<dbReference type="NCBIfam" id="NF004888">
    <property type="entry name" value="PRK06251.1"/>
    <property type="match status" value="1"/>
</dbReference>